<evidence type="ECO:0000256" key="2">
    <source>
        <dbReference type="SAM" id="SignalP"/>
    </source>
</evidence>
<dbReference type="InterPro" id="IPR036465">
    <property type="entry name" value="vWFA_dom_sf"/>
</dbReference>
<keyword evidence="4" id="KW-1185">Reference proteome</keyword>
<reference evidence="5" key="1">
    <citation type="submission" date="2015-08" db="UniProtKB">
        <authorList>
            <consortium name="WormBaseParasite"/>
        </authorList>
    </citation>
    <scope>IDENTIFICATION</scope>
</reference>
<organism evidence="5">
    <name type="scientific">Strongyloides stercoralis</name>
    <name type="common">Threadworm</name>
    <dbReference type="NCBI Taxonomy" id="6248"/>
    <lineage>
        <taxon>Eukaryota</taxon>
        <taxon>Metazoa</taxon>
        <taxon>Ecdysozoa</taxon>
        <taxon>Nematoda</taxon>
        <taxon>Chromadorea</taxon>
        <taxon>Rhabditida</taxon>
        <taxon>Tylenchina</taxon>
        <taxon>Panagrolaimomorpha</taxon>
        <taxon>Strongyloidoidea</taxon>
        <taxon>Strongyloididae</taxon>
        <taxon>Strongyloides</taxon>
    </lineage>
</organism>
<evidence type="ECO:0000313" key="4">
    <source>
        <dbReference type="Proteomes" id="UP000035681"/>
    </source>
</evidence>
<dbReference type="WBParaSite" id="SSTP_0000819700.1">
    <property type="protein sequence ID" value="SSTP_0000819700.1"/>
    <property type="gene ID" value="SSTP_0000819700"/>
</dbReference>
<feature type="region of interest" description="Disordered" evidence="1">
    <location>
        <begin position="148"/>
        <end position="168"/>
    </location>
</feature>
<evidence type="ECO:0000313" key="5">
    <source>
        <dbReference type="WBParaSite" id="SSTP_0000819700.1"/>
    </source>
</evidence>
<feature type="compositionally biased region" description="Pro residues" evidence="1">
    <location>
        <begin position="155"/>
        <end position="168"/>
    </location>
</feature>
<name>A0A0K0EFD4_STRER</name>
<evidence type="ECO:0000259" key="3">
    <source>
        <dbReference type="PROSITE" id="PS50234"/>
    </source>
</evidence>
<feature type="domain" description="VWFA" evidence="3">
    <location>
        <begin position="181"/>
        <end position="360"/>
    </location>
</feature>
<sequence>MKLYFVIFTIFLAKASFINSDCPCGEITPNIVEGAGLSAYLSSPADSNGNKCIPSQACTYQLAYIVPDNIAIIGSVFKPTNFKDSGATLSFYDGNTASGSPYMTIDGNYDGNNVVQVISSLTKNITIVFDVANKSGSVPTFTYVSSSTQNIRTTTPPPTTTTPIPSPPYPIQPNSFLSEGDIFIYVDISSNVTLASEVGEEIVNALYINTDVTSPFSRVFIAIISDVLVLPFGWNNPKKFLENQFNNLKNMYTGSNGSTIEYSKLGSVIDSAFKDSLSKRPHVQRTLIFLTDNNNQITDNGISNYKDIINNYDIHPVLINIDPSKDVSKFSKILGAFSGDNTNQIVQVNYSNVTDLYENYLFNANVMCSISSLHYNGTDSFTFPIQPSTGGVKKNYCNYMNYTLRCAASSPSNITLKINEYDLEANGDFLKVYNDQGAIQAIFTGTLVTNSEEVINNTTFIDVVMLTNNHKVYPGVDIKFVGCTIV</sequence>
<dbReference type="Proteomes" id="UP000035681">
    <property type="component" value="Unplaced"/>
</dbReference>
<dbReference type="InterPro" id="IPR002035">
    <property type="entry name" value="VWF_A"/>
</dbReference>
<evidence type="ECO:0000313" key="6">
    <source>
        <dbReference type="WBParaSite" id="TCONS_00003731.p1"/>
    </source>
</evidence>
<keyword evidence="2" id="KW-0732">Signal</keyword>
<dbReference type="SUPFAM" id="SSF53300">
    <property type="entry name" value="vWA-like"/>
    <property type="match status" value="1"/>
</dbReference>
<dbReference type="AlphaFoldDB" id="A0A0K0EFD4"/>
<protein>
    <submittedName>
        <fullName evidence="5 6">VWFA domain-containing protein</fullName>
    </submittedName>
</protein>
<dbReference type="WBParaSite" id="TCONS_00003731.p1">
    <property type="protein sequence ID" value="TCONS_00003731.p1"/>
    <property type="gene ID" value="XLOC_000206"/>
</dbReference>
<accession>A0A0K0EFD4</accession>
<feature type="signal peptide" evidence="2">
    <location>
        <begin position="1"/>
        <end position="20"/>
    </location>
</feature>
<dbReference type="PROSITE" id="PS50234">
    <property type="entry name" value="VWFA"/>
    <property type="match status" value="1"/>
</dbReference>
<dbReference type="Gene3D" id="3.40.50.410">
    <property type="entry name" value="von Willebrand factor, type A domain"/>
    <property type="match status" value="1"/>
</dbReference>
<evidence type="ECO:0000256" key="1">
    <source>
        <dbReference type="SAM" id="MobiDB-lite"/>
    </source>
</evidence>
<proteinExistence type="predicted"/>
<feature type="chain" id="PRO_5005327943" evidence="2">
    <location>
        <begin position="21"/>
        <end position="486"/>
    </location>
</feature>